<dbReference type="GeneID" id="92090355"/>
<proteinExistence type="predicted"/>
<organism evidence="2 3">
    <name type="scientific">Apiospora phragmitis</name>
    <dbReference type="NCBI Taxonomy" id="2905665"/>
    <lineage>
        <taxon>Eukaryota</taxon>
        <taxon>Fungi</taxon>
        <taxon>Dikarya</taxon>
        <taxon>Ascomycota</taxon>
        <taxon>Pezizomycotina</taxon>
        <taxon>Sordariomycetes</taxon>
        <taxon>Xylariomycetidae</taxon>
        <taxon>Amphisphaeriales</taxon>
        <taxon>Apiosporaceae</taxon>
        <taxon>Apiospora</taxon>
    </lineage>
</organism>
<protein>
    <submittedName>
        <fullName evidence="2">Uncharacterized protein</fullName>
    </submittedName>
</protein>
<keyword evidence="1" id="KW-0732">Signal</keyword>
<evidence type="ECO:0000313" key="2">
    <source>
        <dbReference type="EMBL" id="KAK8069267.1"/>
    </source>
</evidence>
<reference evidence="2 3" key="1">
    <citation type="submission" date="2023-01" db="EMBL/GenBank/DDBJ databases">
        <title>Analysis of 21 Apiospora genomes using comparative genomics revels a genus with tremendous synthesis potential of carbohydrate active enzymes and secondary metabolites.</title>
        <authorList>
            <person name="Sorensen T."/>
        </authorList>
    </citation>
    <scope>NUCLEOTIDE SEQUENCE [LARGE SCALE GENOMIC DNA]</scope>
    <source>
        <strain evidence="2 3">CBS 135458</strain>
    </source>
</reference>
<accession>A0ABR1VDK9</accession>
<feature type="signal peptide" evidence="1">
    <location>
        <begin position="1"/>
        <end position="17"/>
    </location>
</feature>
<evidence type="ECO:0000256" key="1">
    <source>
        <dbReference type="SAM" id="SignalP"/>
    </source>
</evidence>
<sequence length="73" mass="7516">MQIKSFLLFAFLGTVMAIPKPCGNGDEGDAERVAEKVAEGLNCQQDEDGGVFVCSDESGANCIINSSGGGTCL</sequence>
<dbReference type="Proteomes" id="UP001480595">
    <property type="component" value="Unassembled WGS sequence"/>
</dbReference>
<name>A0ABR1VDK9_9PEZI</name>
<keyword evidence="3" id="KW-1185">Reference proteome</keyword>
<gene>
    <name evidence="2" type="ORF">PG994_005883</name>
</gene>
<evidence type="ECO:0000313" key="3">
    <source>
        <dbReference type="Proteomes" id="UP001480595"/>
    </source>
</evidence>
<dbReference type="EMBL" id="JAQQWL010000006">
    <property type="protein sequence ID" value="KAK8069267.1"/>
    <property type="molecule type" value="Genomic_DNA"/>
</dbReference>
<dbReference type="RefSeq" id="XP_066716561.1">
    <property type="nucleotide sequence ID" value="XM_066857292.1"/>
</dbReference>
<feature type="chain" id="PRO_5045162142" evidence="1">
    <location>
        <begin position="18"/>
        <end position="73"/>
    </location>
</feature>
<comment type="caution">
    <text evidence="2">The sequence shown here is derived from an EMBL/GenBank/DDBJ whole genome shotgun (WGS) entry which is preliminary data.</text>
</comment>